<comment type="caution">
    <text evidence="1">The sequence shown here is derived from an EMBL/GenBank/DDBJ whole genome shotgun (WGS) entry which is preliminary data.</text>
</comment>
<dbReference type="InterPro" id="IPR012434">
    <property type="entry name" value="DUF1631"/>
</dbReference>
<name>A0A7Y8H2T3_9BURK</name>
<keyword evidence="2" id="KW-1185">Reference proteome</keyword>
<dbReference type="RefSeq" id="WP_177139803.1">
    <property type="nucleotide sequence ID" value="NZ_VYGV01000028.1"/>
</dbReference>
<proteinExistence type="predicted"/>
<gene>
    <name evidence="1" type="ORF">F3K02_27020</name>
</gene>
<dbReference type="EMBL" id="VYGV01000028">
    <property type="protein sequence ID" value="NWF48879.1"/>
    <property type="molecule type" value="Genomic_DNA"/>
</dbReference>
<organism evidence="1 2">
    <name type="scientific">Hydrogenophaga aromaticivorans</name>
    <dbReference type="NCBI Taxonomy" id="2610898"/>
    <lineage>
        <taxon>Bacteria</taxon>
        <taxon>Pseudomonadati</taxon>
        <taxon>Pseudomonadota</taxon>
        <taxon>Betaproteobacteria</taxon>
        <taxon>Burkholderiales</taxon>
        <taxon>Comamonadaceae</taxon>
        <taxon>Hydrogenophaga</taxon>
    </lineage>
</organism>
<protein>
    <submittedName>
        <fullName evidence="1">DUF1631 domain-containing protein</fullName>
    </submittedName>
</protein>
<evidence type="ECO:0000313" key="2">
    <source>
        <dbReference type="Proteomes" id="UP000545507"/>
    </source>
</evidence>
<dbReference type="Pfam" id="PF07793">
    <property type="entry name" value="DUF1631"/>
    <property type="match status" value="1"/>
</dbReference>
<accession>A0A7Y8H2T3</accession>
<dbReference type="AlphaFoldDB" id="A0A7Y8H2T3"/>
<reference evidence="1 2" key="1">
    <citation type="submission" date="2019-09" db="EMBL/GenBank/DDBJ databases">
        <title>Hydrogenophaga aromatica sp. nov., isolated from a para-xylene-degrading enrichment culture.</title>
        <authorList>
            <person name="Tancsics A."/>
            <person name="Banerjee S."/>
        </authorList>
    </citation>
    <scope>NUCLEOTIDE SEQUENCE [LARGE SCALE GENOMIC DNA]</scope>
    <source>
        <strain evidence="1 2">D2P1</strain>
    </source>
</reference>
<sequence>MPNSSQLLDQCFDEVARQAKPLLGRCVEAAVASLQAAETKSSAVAERQRLAQACWGLTQRKGVLTDTYPARLREAFERGGDEGGRTSSLALLSDSSLLALVDDLSVSESLESARLLQDLMPVVEQALTALDARMSSLIGFETVQVEKNPLRPSVFVRVLRDLIAEFEREPEIRSLWLQHLASPLGRGLCQLYEQLALRLQQANVQEAGYRIRLVEDPQAGSGSGPTSARRDPWARDAQSFEPALTGRGDPYQTLPPMTALAGTQARLDHQVFHDFLADEGGRFEQALDSGYYDQLLREQRIAQAQADLPLLDEVVVDRERVQFRGLPVVDRPARAVSIGSQLGTDHWGAYAAPHERTRVLLDLKQQAERVSQAVGLDLVRKLVNQVARDPLLLAPVREAVVALEPALLRLAMDDPRFFAKDQHPARLLVEQVAQRSFRFNDEFSGEFEQFHAPVREAVNALNALPGATPEPFAVALEHLREDWASADQAEADAQTQHLQALHFAEARQELADQVAWEISLRPDVFNAPAAVLDFLYGSWSLVIAEAQLRHPDGGPDPLGYRALISDLLWSVRHEVTLHQPRKLIEMLPGLLQKLRAGLGMLDKPVEETQTFFDALIRYHEPVLALRRASARSQAGTSMPGALETPVVAFPETDNLAEAPRPRVADTPWLAARERVEAGFQDAPAAVATVVEDSAAAPLSTSSEEADEGTETAGVLASLHVGDWVDLQASGQWLRARLVWANARATLFLFTSRGGHPHTMTRRSCEKLIRQRGLRPLAVRPVVDAAIDAVVKGVPGAPAHACVVATDAVPA</sequence>
<evidence type="ECO:0000313" key="1">
    <source>
        <dbReference type="EMBL" id="NWF48879.1"/>
    </source>
</evidence>
<dbReference type="Proteomes" id="UP000545507">
    <property type="component" value="Unassembled WGS sequence"/>
</dbReference>